<reference evidence="3" key="1">
    <citation type="submission" date="2019-10" db="EMBL/GenBank/DDBJ databases">
        <title>Lacipirellula parvula gen. nov., sp. nov., representing a lineage of planctomycetes widespread in freshwater anoxic habitats, and description of the family Lacipirellulaceae.</title>
        <authorList>
            <person name="Dedysh S.N."/>
            <person name="Kulichevskaya I.S."/>
            <person name="Beletsky A.V."/>
            <person name="Rakitin A.L."/>
            <person name="Mardanov A.V."/>
            <person name="Ivanova A.A."/>
            <person name="Saltykova V.X."/>
            <person name="Rijpstra W.I.C."/>
            <person name="Sinninghe Damste J.S."/>
            <person name="Ravin N.V."/>
        </authorList>
    </citation>
    <scope>NUCLEOTIDE SEQUENCE [LARGE SCALE GENOMIC DNA]</scope>
    <source>
        <strain evidence="3">PX69</strain>
    </source>
</reference>
<dbReference type="EMBL" id="AP021861">
    <property type="protein sequence ID" value="BBO35533.1"/>
    <property type="molecule type" value="Genomic_DNA"/>
</dbReference>
<protein>
    <submittedName>
        <fullName evidence="2">Uncharacterized protein</fullName>
    </submittedName>
</protein>
<dbReference type="RefSeq" id="WP_152100895.1">
    <property type="nucleotide sequence ID" value="NZ_AP021861.1"/>
</dbReference>
<feature type="region of interest" description="Disordered" evidence="1">
    <location>
        <begin position="109"/>
        <end position="138"/>
    </location>
</feature>
<dbReference type="AlphaFoldDB" id="A0A5K7XLX2"/>
<keyword evidence="3" id="KW-1185">Reference proteome</keyword>
<feature type="compositionally biased region" description="Polar residues" evidence="1">
    <location>
        <begin position="126"/>
        <end position="137"/>
    </location>
</feature>
<evidence type="ECO:0000313" key="2">
    <source>
        <dbReference type="EMBL" id="BBO35533.1"/>
    </source>
</evidence>
<name>A0A5K7XLX2_9BACT</name>
<accession>A0A5K7XLX2</accession>
<evidence type="ECO:0000256" key="1">
    <source>
        <dbReference type="SAM" id="MobiDB-lite"/>
    </source>
</evidence>
<evidence type="ECO:0000313" key="3">
    <source>
        <dbReference type="Proteomes" id="UP000326837"/>
    </source>
</evidence>
<proteinExistence type="predicted"/>
<dbReference type="KEGG" id="lpav:PLANPX_5145"/>
<sequence length="237" mass="26478">MLTSTDPLTLLRSVAACPCKANKRALLRSIESNWLPATASRFRVKAASPLSVEELVQASMVDVYRAVYRLLGKPYAKPAHFRADIGQIAIKAMTRAADDQRPSGIGVTAGARYQRRRRGTAETRSSDPTTERLSANYSPRRLSRGRTDAEHDFLDWFWVAVDDQVADWLEWEAILLIAAEPAFGVGEWGRPNVAAVARYLGVEPAFLRERLKRLGQRVAAACDNPVRKKILEKLLDF</sequence>
<dbReference type="Proteomes" id="UP000326837">
    <property type="component" value="Chromosome"/>
</dbReference>
<gene>
    <name evidence="2" type="ORF">PLANPX_5145</name>
</gene>
<organism evidence="2 3">
    <name type="scientific">Lacipirellula parvula</name>
    <dbReference type="NCBI Taxonomy" id="2650471"/>
    <lineage>
        <taxon>Bacteria</taxon>
        <taxon>Pseudomonadati</taxon>
        <taxon>Planctomycetota</taxon>
        <taxon>Planctomycetia</taxon>
        <taxon>Pirellulales</taxon>
        <taxon>Lacipirellulaceae</taxon>
        <taxon>Lacipirellula</taxon>
    </lineage>
</organism>